<name>A0A223NYQ8_9SPHI</name>
<protein>
    <submittedName>
        <fullName evidence="1">Uncharacterized protein</fullName>
    </submittedName>
</protein>
<dbReference type="EMBL" id="CP022743">
    <property type="protein sequence ID" value="ASU34966.1"/>
    <property type="molecule type" value="Genomic_DNA"/>
</dbReference>
<reference evidence="1 2" key="1">
    <citation type="submission" date="2017-08" db="EMBL/GenBank/DDBJ databases">
        <title>Complete genome sequence of Mucilaginibacter sp. strain BJC16-A31.</title>
        <authorList>
            <consortium name="Henan University of Science and Technology"/>
            <person name="You X."/>
        </authorList>
    </citation>
    <scope>NUCLEOTIDE SEQUENCE [LARGE SCALE GENOMIC DNA]</scope>
    <source>
        <strain evidence="1 2">BJC16-A31</strain>
    </source>
</reference>
<accession>A0A223NYQ8</accession>
<dbReference type="AlphaFoldDB" id="A0A223NYQ8"/>
<keyword evidence="2" id="KW-1185">Reference proteome</keyword>
<evidence type="ECO:0000313" key="2">
    <source>
        <dbReference type="Proteomes" id="UP000215002"/>
    </source>
</evidence>
<dbReference type="RefSeq" id="WP_094571239.1">
    <property type="nucleotide sequence ID" value="NZ_CP022743.1"/>
</dbReference>
<dbReference type="KEGG" id="muc:MuYL_3081"/>
<proteinExistence type="predicted"/>
<organism evidence="1 2">
    <name type="scientific">Mucilaginibacter xinganensis</name>
    <dbReference type="NCBI Taxonomy" id="1234841"/>
    <lineage>
        <taxon>Bacteria</taxon>
        <taxon>Pseudomonadati</taxon>
        <taxon>Bacteroidota</taxon>
        <taxon>Sphingobacteriia</taxon>
        <taxon>Sphingobacteriales</taxon>
        <taxon>Sphingobacteriaceae</taxon>
        <taxon>Mucilaginibacter</taxon>
    </lineage>
</organism>
<gene>
    <name evidence="1" type="ORF">MuYL_3081</name>
</gene>
<dbReference type="Proteomes" id="UP000215002">
    <property type="component" value="Chromosome"/>
</dbReference>
<sequence length="168" mass="19031">MEHTKTWKTTTPGQYLFTVNQTEIGRMTIEPGTIKRKAIIVIGGEKYQLLQTGFWKTSVGILDDKGNNIGKVYAEKWYADAMRLDLYRETYKLVFRNNPLAEFAITQCDQDVLAYGLKTGSGNTSLKITSADPSANYLLDFILWYWFIPVAIENIISSDGIYETHANG</sequence>
<dbReference type="OrthoDB" id="956971at2"/>
<evidence type="ECO:0000313" key="1">
    <source>
        <dbReference type="EMBL" id="ASU34966.1"/>
    </source>
</evidence>